<keyword evidence="2" id="KW-0378">Hydrolase</keyword>
<name>A0A5J5HYL6_9BACI</name>
<dbReference type="Pfam" id="PF13279">
    <property type="entry name" value="4HBT_2"/>
    <property type="match status" value="1"/>
</dbReference>
<reference evidence="3 4" key="1">
    <citation type="submission" date="2019-09" db="EMBL/GenBank/DDBJ databases">
        <title>Whole genome sequences of isolates from the Mars Exploration Rovers.</title>
        <authorList>
            <person name="Seuylemezian A."/>
            <person name="Vaishampayan P."/>
        </authorList>
    </citation>
    <scope>NUCLEOTIDE SEQUENCE [LARGE SCALE GENOMIC DNA]</scope>
    <source>
        <strain evidence="3 4">MER_TA_151</strain>
    </source>
</reference>
<dbReference type="Gene3D" id="3.10.129.10">
    <property type="entry name" value="Hotdog Thioesterase"/>
    <property type="match status" value="1"/>
</dbReference>
<dbReference type="PANTHER" id="PTHR31793:SF37">
    <property type="entry name" value="ACYL-COA THIOESTER HYDROLASE YBGC"/>
    <property type="match status" value="1"/>
</dbReference>
<accession>A0A5J5HYL6</accession>
<protein>
    <submittedName>
        <fullName evidence="3">Acyl-CoA thioesterase</fullName>
    </submittedName>
</protein>
<evidence type="ECO:0000313" key="3">
    <source>
        <dbReference type="EMBL" id="KAA9027080.1"/>
    </source>
</evidence>
<dbReference type="InterPro" id="IPR029069">
    <property type="entry name" value="HotDog_dom_sf"/>
</dbReference>
<dbReference type="AlphaFoldDB" id="A0A5J5HYL6"/>
<proteinExistence type="inferred from homology"/>
<evidence type="ECO:0000256" key="2">
    <source>
        <dbReference type="ARBA" id="ARBA00022801"/>
    </source>
</evidence>
<evidence type="ECO:0000313" key="4">
    <source>
        <dbReference type="Proteomes" id="UP000326671"/>
    </source>
</evidence>
<dbReference type="EMBL" id="VYKL01000014">
    <property type="protein sequence ID" value="KAA9027080.1"/>
    <property type="molecule type" value="Genomic_DNA"/>
</dbReference>
<dbReference type="CDD" id="cd00586">
    <property type="entry name" value="4HBT"/>
    <property type="match status" value="1"/>
</dbReference>
<dbReference type="Proteomes" id="UP000326671">
    <property type="component" value="Unassembled WGS sequence"/>
</dbReference>
<comment type="similarity">
    <text evidence="1">Belongs to the 4-hydroxybenzoyl-CoA thioesterase family.</text>
</comment>
<keyword evidence="4" id="KW-1185">Reference proteome</keyword>
<dbReference type="InterPro" id="IPR006684">
    <property type="entry name" value="YbgC/YbaW"/>
</dbReference>
<dbReference type="InterPro" id="IPR050563">
    <property type="entry name" value="4-hydroxybenzoyl-CoA_TE"/>
</dbReference>
<dbReference type="OrthoDB" id="9800856at2"/>
<dbReference type="PIRSF" id="PIRSF003230">
    <property type="entry name" value="YbgC"/>
    <property type="match status" value="1"/>
</dbReference>
<evidence type="ECO:0000256" key="1">
    <source>
        <dbReference type="ARBA" id="ARBA00005953"/>
    </source>
</evidence>
<gene>
    <name evidence="3" type="ORF">F4V44_06660</name>
</gene>
<comment type="caution">
    <text evidence="3">The sequence shown here is derived from an EMBL/GenBank/DDBJ whole genome shotgun (WGS) entry which is preliminary data.</text>
</comment>
<dbReference type="SUPFAM" id="SSF54637">
    <property type="entry name" value="Thioesterase/thiol ester dehydrase-isomerase"/>
    <property type="match status" value="1"/>
</dbReference>
<dbReference type="PANTHER" id="PTHR31793">
    <property type="entry name" value="4-HYDROXYBENZOYL-COA THIOESTERASE FAMILY MEMBER"/>
    <property type="match status" value="1"/>
</dbReference>
<dbReference type="GO" id="GO:0047617">
    <property type="term" value="F:fatty acyl-CoA hydrolase activity"/>
    <property type="evidence" value="ECO:0007669"/>
    <property type="project" value="TreeGrafter"/>
</dbReference>
<organism evidence="3 4">
    <name type="scientific">Niallia endozanthoxylica</name>
    <dbReference type="NCBI Taxonomy" id="2036016"/>
    <lineage>
        <taxon>Bacteria</taxon>
        <taxon>Bacillati</taxon>
        <taxon>Bacillota</taxon>
        <taxon>Bacilli</taxon>
        <taxon>Bacillales</taxon>
        <taxon>Bacillaceae</taxon>
        <taxon>Niallia</taxon>
    </lineage>
</organism>
<sequence length="135" mass="15837">MEFTFTVNWGDTDAAGIVYYPNYYKWMDNATHHFFNKIGHSCVDLFDKQRVGIPLLETHCGFFSPSFFGNEIVVTSGIEEIRNKVFRIRHTFQRGETKLAEGYQVHAWTDFSKDFPKAFPIPDEVRRALHEHMIE</sequence>